<dbReference type="Proteomes" id="UP000193986">
    <property type="component" value="Unassembled WGS sequence"/>
</dbReference>
<organism evidence="2 3">
    <name type="scientific">Naematelia encephala</name>
    <dbReference type="NCBI Taxonomy" id="71784"/>
    <lineage>
        <taxon>Eukaryota</taxon>
        <taxon>Fungi</taxon>
        <taxon>Dikarya</taxon>
        <taxon>Basidiomycota</taxon>
        <taxon>Agaricomycotina</taxon>
        <taxon>Tremellomycetes</taxon>
        <taxon>Tremellales</taxon>
        <taxon>Naemateliaceae</taxon>
        <taxon>Naematelia</taxon>
    </lineage>
</organism>
<proteinExistence type="predicted"/>
<sequence length="209" mass="23376">MIVRLTSYLHVLNYKILTYPWLVLEYPPFPIRTCSPPKWHHHCYLQGVTDHRHRCSLEFAECWLRCLTEGVASKHILFNVRIVNDTHSVIDITYLNFSDLIYRLLMIYLSLKMIPIFSEREEKRGPLRLPPRSAQIFNCQPRSAPNYSRRLLASRFLSSCTTASQPLSGGEGRGGGGGGGGAGGEEAARRDVAVEESETTGLVVAVGSA</sequence>
<evidence type="ECO:0000313" key="3">
    <source>
        <dbReference type="Proteomes" id="UP000193986"/>
    </source>
</evidence>
<dbReference type="InParanoid" id="A0A1Y2AI24"/>
<dbReference type="AlphaFoldDB" id="A0A1Y2AI24"/>
<gene>
    <name evidence="2" type="ORF">BCR39DRAFT_388705</name>
</gene>
<protein>
    <submittedName>
        <fullName evidence="2">Uncharacterized protein</fullName>
    </submittedName>
</protein>
<feature type="compositionally biased region" description="Gly residues" evidence="1">
    <location>
        <begin position="169"/>
        <end position="184"/>
    </location>
</feature>
<feature type="region of interest" description="Disordered" evidence="1">
    <location>
        <begin position="163"/>
        <end position="196"/>
    </location>
</feature>
<reference evidence="2 3" key="1">
    <citation type="submission" date="2016-07" db="EMBL/GenBank/DDBJ databases">
        <title>Pervasive Adenine N6-methylation of Active Genes in Fungi.</title>
        <authorList>
            <consortium name="DOE Joint Genome Institute"/>
            <person name="Mondo S.J."/>
            <person name="Dannebaum R.O."/>
            <person name="Kuo R.C."/>
            <person name="Labutti K."/>
            <person name="Haridas S."/>
            <person name="Kuo A."/>
            <person name="Salamov A."/>
            <person name="Ahrendt S.R."/>
            <person name="Lipzen A."/>
            <person name="Sullivan W."/>
            <person name="Andreopoulos W.B."/>
            <person name="Clum A."/>
            <person name="Lindquist E."/>
            <person name="Daum C."/>
            <person name="Ramamoorthy G.K."/>
            <person name="Gryganskyi A."/>
            <person name="Culley D."/>
            <person name="Magnuson J.K."/>
            <person name="James T.Y."/>
            <person name="O'Malley M.A."/>
            <person name="Stajich J.E."/>
            <person name="Spatafora J.W."/>
            <person name="Visel A."/>
            <person name="Grigoriev I.V."/>
        </authorList>
    </citation>
    <scope>NUCLEOTIDE SEQUENCE [LARGE SCALE GENOMIC DNA]</scope>
    <source>
        <strain evidence="2 3">68-887.2</strain>
    </source>
</reference>
<name>A0A1Y2AI24_9TREE</name>
<accession>A0A1Y2AI24</accession>
<evidence type="ECO:0000256" key="1">
    <source>
        <dbReference type="SAM" id="MobiDB-lite"/>
    </source>
</evidence>
<comment type="caution">
    <text evidence="2">The sequence shown here is derived from an EMBL/GenBank/DDBJ whole genome shotgun (WGS) entry which is preliminary data.</text>
</comment>
<keyword evidence="3" id="KW-1185">Reference proteome</keyword>
<evidence type="ECO:0000313" key="2">
    <source>
        <dbReference type="EMBL" id="ORY22238.1"/>
    </source>
</evidence>
<dbReference type="EMBL" id="MCFC01000096">
    <property type="protein sequence ID" value="ORY22238.1"/>
    <property type="molecule type" value="Genomic_DNA"/>
</dbReference>